<dbReference type="AlphaFoldDB" id="A2Q5T3"/>
<sequence>MYSHDRLPTDENLQKRGCSLASVCIFCMNQSETSSHLFLNCPLSLKIRSWLSAVTDLNLDLDCWNSLLLGDQDREGQMVHQIMSAAVIQVIWTLWVERNSRLFQGKSKSVASLKQYYCRS</sequence>
<name>A2Q5T3_MEDTR</name>
<dbReference type="Pfam" id="PF13966">
    <property type="entry name" value="zf-RVT"/>
    <property type="match status" value="1"/>
</dbReference>
<evidence type="ECO:0000313" key="2">
    <source>
        <dbReference type="EMBL" id="ABN08953.1"/>
    </source>
</evidence>
<organism evidence="2">
    <name type="scientific">Medicago truncatula</name>
    <name type="common">Barrel medic</name>
    <name type="synonym">Medicago tribuloides</name>
    <dbReference type="NCBI Taxonomy" id="3880"/>
    <lineage>
        <taxon>Eukaryota</taxon>
        <taxon>Viridiplantae</taxon>
        <taxon>Streptophyta</taxon>
        <taxon>Embryophyta</taxon>
        <taxon>Tracheophyta</taxon>
        <taxon>Spermatophyta</taxon>
        <taxon>Magnoliopsida</taxon>
        <taxon>eudicotyledons</taxon>
        <taxon>Gunneridae</taxon>
        <taxon>Pentapetalae</taxon>
        <taxon>rosids</taxon>
        <taxon>fabids</taxon>
        <taxon>Fabales</taxon>
        <taxon>Fabaceae</taxon>
        <taxon>Papilionoideae</taxon>
        <taxon>50 kb inversion clade</taxon>
        <taxon>NPAAA clade</taxon>
        <taxon>Hologalegina</taxon>
        <taxon>IRL clade</taxon>
        <taxon>Trifolieae</taxon>
        <taxon>Medicago</taxon>
    </lineage>
</organism>
<evidence type="ECO:0000259" key="1">
    <source>
        <dbReference type="Pfam" id="PF13966"/>
    </source>
</evidence>
<reference evidence="2" key="2">
    <citation type="submission" date="2007-03" db="EMBL/GenBank/DDBJ databases">
        <authorList>
            <consortium name="The International Medicago Genome Annotation Group"/>
        </authorList>
    </citation>
    <scope>NUCLEOTIDE SEQUENCE</scope>
</reference>
<proteinExistence type="predicted"/>
<accession>A2Q5T3</accession>
<protein>
    <submittedName>
        <fullName evidence="2">Ribonuclease H, related</fullName>
    </submittedName>
</protein>
<gene>
    <name evidence="2" type="ORF">MtrDRAFT_AC169177g24v1</name>
</gene>
<dbReference type="EMBL" id="AC169177">
    <property type="protein sequence ID" value="ABN08953.1"/>
    <property type="molecule type" value="Genomic_DNA"/>
</dbReference>
<feature type="domain" description="Reverse transcriptase zinc-binding" evidence="1">
    <location>
        <begin position="3"/>
        <end position="46"/>
    </location>
</feature>
<reference evidence="2" key="1">
    <citation type="submission" date="2005-12" db="EMBL/GenBank/DDBJ databases">
        <authorList>
            <person name="Town C.D."/>
        </authorList>
    </citation>
    <scope>NUCLEOTIDE SEQUENCE</scope>
</reference>
<dbReference type="InterPro" id="IPR026960">
    <property type="entry name" value="RVT-Znf"/>
</dbReference>